<organism evidence="1">
    <name type="scientific">Rhizophora mucronata</name>
    <name type="common">Asiatic mangrove</name>
    <dbReference type="NCBI Taxonomy" id="61149"/>
    <lineage>
        <taxon>Eukaryota</taxon>
        <taxon>Viridiplantae</taxon>
        <taxon>Streptophyta</taxon>
        <taxon>Embryophyta</taxon>
        <taxon>Tracheophyta</taxon>
        <taxon>Spermatophyta</taxon>
        <taxon>Magnoliopsida</taxon>
        <taxon>eudicotyledons</taxon>
        <taxon>Gunneridae</taxon>
        <taxon>Pentapetalae</taxon>
        <taxon>rosids</taxon>
        <taxon>fabids</taxon>
        <taxon>Malpighiales</taxon>
        <taxon>Rhizophoraceae</taxon>
        <taxon>Rhizophora</taxon>
    </lineage>
</organism>
<dbReference type="EMBL" id="GGEC01076403">
    <property type="protein sequence ID" value="MBX56887.1"/>
    <property type="molecule type" value="Transcribed_RNA"/>
</dbReference>
<reference evidence="1" key="1">
    <citation type="submission" date="2018-02" db="EMBL/GenBank/DDBJ databases">
        <title>Rhizophora mucronata_Transcriptome.</title>
        <authorList>
            <person name="Meera S.P."/>
            <person name="Sreeshan A."/>
            <person name="Augustine A."/>
        </authorList>
    </citation>
    <scope>NUCLEOTIDE SEQUENCE</scope>
    <source>
        <tissue evidence="1">Leaf</tissue>
    </source>
</reference>
<name>A0A2P2PQ68_RHIMU</name>
<proteinExistence type="predicted"/>
<protein>
    <submittedName>
        <fullName evidence="1">Uncharacterized protein</fullName>
    </submittedName>
</protein>
<sequence>MSAGCSAYVAQCIKQHGCCLESVGTFYMLNFTHPSTI</sequence>
<dbReference type="AlphaFoldDB" id="A0A2P2PQ68"/>
<accession>A0A2P2PQ68</accession>
<evidence type="ECO:0000313" key="1">
    <source>
        <dbReference type="EMBL" id="MBX56887.1"/>
    </source>
</evidence>